<keyword evidence="1" id="KW-0472">Membrane</keyword>
<accession>A0A919H683</accession>
<proteinExistence type="predicted"/>
<reference evidence="2" key="1">
    <citation type="submission" date="2020-09" db="EMBL/GenBank/DDBJ databases">
        <title>Whole genome shotgun sequence of Streptomyces xanthophaeus NBRC 12829.</title>
        <authorList>
            <person name="Komaki H."/>
            <person name="Tamura T."/>
        </authorList>
    </citation>
    <scope>NUCLEOTIDE SEQUENCE</scope>
    <source>
        <strain evidence="2">NBRC 12829</strain>
    </source>
</reference>
<dbReference type="EMBL" id="BNEE01000006">
    <property type="protein sequence ID" value="GHI88916.1"/>
    <property type="molecule type" value="Genomic_DNA"/>
</dbReference>
<dbReference type="OrthoDB" id="9955786at2"/>
<comment type="caution">
    <text evidence="2">The sequence shown here is derived from an EMBL/GenBank/DDBJ whole genome shotgun (WGS) entry which is preliminary data.</text>
</comment>
<evidence type="ECO:0000256" key="1">
    <source>
        <dbReference type="SAM" id="Phobius"/>
    </source>
</evidence>
<protein>
    <submittedName>
        <fullName evidence="2">Uncharacterized protein</fullName>
    </submittedName>
</protein>
<keyword evidence="1" id="KW-0812">Transmembrane</keyword>
<keyword evidence="1" id="KW-1133">Transmembrane helix</keyword>
<dbReference type="Proteomes" id="UP000600026">
    <property type="component" value="Unassembled WGS sequence"/>
</dbReference>
<sequence length="61" mass="6524">MMANKKETLRWTPVGILLVFALVAPLFGDNPTGIIIPLLLAMVLASVNLMMKKSERAGNGG</sequence>
<gene>
    <name evidence="2" type="ORF">Sxan_62800</name>
</gene>
<organism evidence="2 3">
    <name type="scientific">Streptomyces xanthophaeus</name>
    <dbReference type="NCBI Taxonomy" id="67385"/>
    <lineage>
        <taxon>Bacteria</taxon>
        <taxon>Bacillati</taxon>
        <taxon>Actinomycetota</taxon>
        <taxon>Actinomycetes</taxon>
        <taxon>Kitasatosporales</taxon>
        <taxon>Streptomycetaceae</taxon>
        <taxon>Streptomyces</taxon>
    </lineage>
</organism>
<feature type="transmembrane region" description="Helical" evidence="1">
    <location>
        <begin position="9"/>
        <end position="28"/>
    </location>
</feature>
<name>A0A919H683_9ACTN</name>
<evidence type="ECO:0000313" key="3">
    <source>
        <dbReference type="Proteomes" id="UP000600026"/>
    </source>
</evidence>
<dbReference type="AlphaFoldDB" id="A0A919H683"/>
<keyword evidence="3" id="KW-1185">Reference proteome</keyword>
<evidence type="ECO:0000313" key="2">
    <source>
        <dbReference type="EMBL" id="GHI88916.1"/>
    </source>
</evidence>
<feature type="transmembrane region" description="Helical" evidence="1">
    <location>
        <begin position="34"/>
        <end position="51"/>
    </location>
</feature>